<evidence type="ECO:0000256" key="2">
    <source>
        <dbReference type="SAM" id="MobiDB-lite"/>
    </source>
</evidence>
<dbReference type="Proteomes" id="UP001055940">
    <property type="component" value="Chromosome"/>
</dbReference>
<accession>A0ABY5DJB1</accession>
<evidence type="ECO:0000313" key="5">
    <source>
        <dbReference type="Proteomes" id="UP001055940"/>
    </source>
</evidence>
<sequence length="120" mass="12589">MTRSAKGTAEEPGRRAAQKRGLNRAILAQGWGLLRTRTGHKAPGRVQDVPARNTSLRCSDCDWIDKNSRESQASFVCSNCGFSCNADLNASLSVAAGQGASPGSKTCVGGTPPRKGIECP</sequence>
<feature type="domain" description="Cas12f1-like TNB" evidence="3">
    <location>
        <begin position="31"/>
        <end position="92"/>
    </location>
</feature>
<dbReference type="EMBL" id="CP099837">
    <property type="protein sequence ID" value="USY23408.1"/>
    <property type="molecule type" value="Genomic_DNA"/>
</dbReference>
<proteinExistence type="predicted"/>
<keyword evidence="5" id="KW-1185">Reference proteome</keyword>
<name>A0ABY5DJB1_9ACTN</name>
<organism evidence="4 5">
    <name type="scientific">Nocardiopsis exhalans</name>
    <dbReference type="NCBI Taxonomy" id="163604"/>
    <lineage>
        <taxon>Bacteria</taxon>
        <taxon>Bacillati</taxon>
        <taxon>Actinomycetota</taxon>
        <taxon>Actinomycetes</taxon>
        <taxon>Streptosporangiales</taxon>
        <taxon>Nocardiopsidaceae</taxon>
        <taxon>Nocardiopsis</taxon>
    </lineage>
</organism>
<dbReference type="InterPro" id="IPR010095">
    <property type="entry name" value="Cas12f1-like_TNB"/>
</dbReference>
<keyword evidence="1" id="KW-0238">DNA-binding</keyword>
<evidence type="ECO:0000256" key="1">
    <source>
        <dbReference type="ARBA" id="ARBA00023125"/>
    </source>
</evidence>
<dbReference type="RefSeq" id="WP_254422085.1">
    <property type="nucleotide sequence ID" value="NZ_BAAAJB010000035.1"/>
</dbReference>
<gene>
    <name evidence="4" type="ORF">NE857_25005</name>
</gene>
<feature type="region of interest" description="Disordered" evidence="2">
    <location>
        <begin position="1"/>
        <end position="22"/>
    </location>
</feature>
<reference evidence="4" key="1">
    <citation type="submission" date="2022-06" db="EMBL/GenBank/DDBJ databases">
        <authorList>
            <person name="Ping M."/>
        </authorList>
    </citation>
    <scope>NUCLEOTIDE SEQUENCE</scope>
    <source>
        <strain evidence="4">JCM11759T</strain>
    </source>
</reference>
<feature type="region of interest" description="Disordered" evidence="2">
    <location>
        <begin position="96"/>
        <end position="120"/>
    </location>
</feature>
<evidence type="ECO:0000259" key="3">
    <source>
        <dbReference type="Pfam" id="PF07282"/>
    </source>
</evidence>
<protein>
    <submittedName>
        <fullName evidence="4">Transposase</fullName>
    </submittedName>
</protein>
<dbReference type="Pfam" id="PF07282">
    <property type="entry name" value="Cas12f1-like_TNB"/>
    <property type="match status" value="1"/>
</dbReference>
<evidence type="ECO:0000313" key="4">
    <source>
        <dbReference type="EMBL" id="USY23408.1"/>
    </source>
</evidence>